<organism evidence="1 2">
    <name type="scientific">Planctopirus hydrillae</name>
    <dbReference type="NCBI Taxonomy" id="1841610"/>
    <lineage>
        <taxon>Bacteria</taxon>
        <taxon>Pseudomonadati</taxon>
        <taxon>Planctomycetota</taxon>
        <taxon>Planctomycetia</taxon>
        <taxon>Planctomycetales</taxon>
        <taxon>Planctomycetaceae</taxon>
        <taxon>Planctopirus</taxon>
    </lineage>
</organism>
<dbReference type="Proteomes" id="UP000094828">
    <property type="component" value="Unassembled WGS sequence"/>
</dbReference>
<sequence>MCFCKKKLLVWAIQLPGWLKAVLRSPKAMCRFGSTELHRGRGVGALVASSTFLFEKTFLEECLLE</sequence>
<evidence type="ECO:0000313" key="1">
    <source>
        <dbReference type="EMBL" id="ODA32142.1"/>
    </source>
</evidence>
<keyword evidence="2" id="KW-1185">Reference proteome</keyword>
<accession>A0A1C3EFV7</accession>
<proteinExistence type="predicted"/>
<evidence type="ECO:0000313" key="2">
    <source>
        <dbReference type="Proteomes" id="UP000094828"/>
    </source>
</evidence>
<comment type="caution">
    <text evidence="1">The sequence shown here is derived from an EMBL/GenBank/DDBJ whole genome shotgun (WGS) entry which is preliminary data.</text>
</comment>
<reference evidence="1 2" key="1">
    <citation type="submission" date="2016-05" db="EMBL/GenBank/DDBJ databases">
        <title>Genomic and physiological characterization of Planctopirus sp. isolated from fresh water lake.</title>
        <authorList>
            <person name="Subhash Y."/>
            <person name="Ramana C."/>
        </authorList>
    </citation>
    <scope>NUCLEOTIDE SEQUENCE [LARGE SCALE GENOMIC DNA]</scope>
    <source>
        <strain evidence="1 2">JC280</strain>
    </source>
</reference>
<gene>
    <name evidence="1" type="ORF">A6X21_21765</name>
</gene>
<dbReference type="EMBL" id="LYDR01000071">
    <property type="protein sequence ID" value="ODA32142.1"/>
    <property type="molecule type" value="Genomic_DNA"/>
</dbReference>
<name>A0A1C3EFV7_9PLAN</name>
<protein>
    <submittedName>
        <fullName evidence="1">Uncharacterized protein</fullName>
    </submittedName>
</protein>
<dbReference type="AlphaFoldDB" id="A0A1C3EFV7"/>